<gene>
    <name evidence="2" type="ORF">TeGR_g12543</name>
</gene>
<dbReference type="Gene3D" id="1.10.238.10">
    <property type="entry name" value="EF-hand"/>
    <property type="match status" value="1"/>
</dbReference>
<evidence type="ECO:0000313" key="2">
    <source>
        <dbReference type="EMBL" id="GMI32388.1"/>
    </source>
</evidence>
<sequence length="68" mass="7657">EQVRRAFRTVDAEGAGFIQITSLCEVLVILDILEKVGEDNVLRLATHLEEDGSGIIIWDKFWATVSRL</sequence>
<comment type="caution">
    <text evidence="2">The sequence shown here is derived from an EMBL/GenBank/DDBJ whole genome shotgun (WGS) entry which is preliminary data.</text>
</comment>
<name>A0ABQ6MSX6_9STRA</name>
<proteinExistence type="predicted"/>
<keyword evidence="3" id="KW-1185">Reference proteome</keyword>
<feature type="non-terminal residue" evidence="2">
    <location>
        <position position="68"/>
    </location>
</feature>
<reference evidence="2 3" key="1">
    <citation type="journal article" date="2023" name="Commun. Biol.">
        <title>Genome analysis of Parmales, the sister group of diatoms, reveals the evolutionary specialization of diatoms from phago-mixotrophs to photoautotrophs.</title>
        <authorList>
            <person name="Ban H."/>
            <person name="Sato S."/>
            <person name="Yoshikawa S."/>
            <person name="Yamada K."/>
            <person name="Nakamura Y."/>
            <person name="Ichinomiya M."/>
            <person name="Sato N."/>
            <person name="Blanc-Mathieu R."/>
            <person name="Endo H."/>
            <person name="Kuwata A."/>
            <person name="Ogata H."/>
        </authorList>
    </citation>
    <scope>NUCLEOTIDE SEQUENCE [LARGE SCALE GENOMIC DNA]</scope>
</reference>
<accession>A0ABQ6MSX6</accession>
<organism evidence="2 3">
    <name type="scientific">Tetraparma gracilis</name>
    <dbReference type="NCBI Taxonomy" id="2962635"/>
    <lineage>
        <taxon>Eukaryota</taxon>
        <taxon>Sar</taxon>
        <taxon>Stramenopiles</taxon>
        <taxon>Ochrophyta</taxon>
        <taxon>Bolidophyceae</taxon>
        <taxon>Parmales</taxon>
        <taxon>Triparmaceae</taxon>
        <taxon>Tetraparma</taxon>
    </lineage>
</organism>
<dbReference type="InterPro" id="IPR002048">
    <property type="entry name" value="EF_hand_dom"/>
</dbReference>
<dbReference type="SUPFAM" id="SSF47473">
    <property type="entry name" value="EF-hand"/>
    <property type="match status" value="1"/>
</dbReference>
<feature type="domain" description="EF-hand" evidence="1">
    <location>
        <begin position="1"/>
        <end position="33"/>
    </location>
</feature>
<dbReference type="Proteomes" id="UP001165060">
    <property type="component" value="Unassembled WGS sequence"/>
</dbReference>
<evidence type="ECO:0000313" key="3">
    <source>
        <dbReference type="Proteomes" id="UP001165060"/>
    </source>
</evidence>
<protein>
    <recommendedName>
        <fullName evidence="1">EF-hand domain-containing protein</fullName>
    </recommendedName>
</protein>
<feature type="non-terminal residue" evidence="2">
    <location>
        <position position="1"/>
    </location>
</feature>
<dbReference type="InterPro" id="IPR011992">
    <property type="entry name" value="EF-hand-dom_pair"/>
</dbReference>
<dbReference type="EMBL" id="BRYB01006035">
    <property type="protein sequence ID" value="GMI32388.1"/>
    <property type="molecule type" value="Genomic_DNA"/>
</dbReference>
<dbReference type="PROSITE" id="PS50222">
    <property type="entry name" value="EF_HAND_2"/>
    <property type="match status" value="1"/>
</dbReference>
<evidence type="ECO:0000259" key="1">
    <source>
        <dbReference type="PROSITE" id="PS50222"/>
    </source>
</evidence>